<dbReference type="RefSeq" id="WP_270169876.1">
    <property type="nucleotide sequence ID" value="NZ_CP089391.1"/>
</dbReference>
<dbReference type="InterPro" id="IPR051472">
    <property type="entry name" value="T3SS_Stator/FliH"/>
</dbReference>
<dbReference type="Pfam" id="PF06635">
    <property type="entry name" value="T3SS_SCTL"/>
    <property type="match status" value="1"/>
</dbReference>
<protein>
    <recommendedName>
        <fullName evidence="6">Type 3 secretion system stator protein</fullName>
    </recommendedName>
</protein>
<evidence type="ECO:0000256" key="6">
    <source>
        <dbReference type="ARBA" id="ARBA00040494"/>
    </source>
</evidence>
<dbReference type="EMBL" id="CP089391">
    <property type="protein sequence ID" value="WBL81363.1"/>
    <property type="molecule type" value="Genomic_DNA"/>
</dbReference>
<evidence type="ECO:0000313" key="7">
    <source>
        <dbReference type="EMBL" id="WBL81363.1"/>
    </source>
</evidence>
<organism evidence="7 8">
    <name type="scientific">Bradyrhizobium xenonodulans</name>
    <dbReference type="NCBI Taxonomy" id="2736875"/>
    <lineage>
        <taxon>Bacteria</taxon>
        <taxon>Pseudomonadati</taxon>
        <taxon>Pseudomonadota</taxon>
        <taxon>Alphaproteobacteria</taxon>
        <taxon>Hyphomicrobiales</taxon>
        <taxon>Nitrobacteraceae</taxon>
        <taxon>Bradyrhizobium</taxon>
    </lineage>
</organism>
<keyword evidence="2" id="KW-0813">Transport</keyword>
<dbReference type="PANTHER" id="PTHR34982:SF1">
    <property type="entry name" value="FLAGELLAR ASSEMBLY PROTEIN FLIH"/>
    <property type="match status" value="1"/>
</dbReference>
<name>A0ABY7MV09_9BRAD</name>
<evidence type="ECO:0000256" key="1">
    <source>
        <dbReference type="ARBA" id="ARBA00004496"/>
    </source>
</evidence>
<sequence>MAVDQAQAAAAPRLHPLGPVVRAEELGIWGEAQTALDAAERHRERMRRWALAVYQRERQRGRDEGLATGREEAAELIAATSARANTYLRRLEQDLPQLVLDVIDDLLGHFEPGDLLARAVRHALTRLKAAGEVRLRVTAEQSARLRAALDELRENGPAVVEIEIDPGLKANQCVLVSEFGNIELGLESQLTALRKGLLAEAARGGFSGELP</sequence>
<keyword evidence="3" id="KW-0963">Cytoplasm</keyword>
<evidence type="ECO:0000256" key="3">
    <source>
        <dbReference type="ARBA" id="ARBA00022490"/>
    </source>
</evidence>
<keyword evidence="8" id="KW-1185">Reference proteome</keyword>
<evidence type="ECO:0000256" key="2">
    <source>
        <dbReference type="ARBA" id="ARBA00022448"/>
    </source>
</evidence>
<comment type="similarity">
    <text evidence="5">Belongs to the SctL stator family.</text>
</comment>
<evidence type="ECO:0000256" key="4">
    <source>
        <dbReference type="ARBA" id="ARBA00022927"/>
    </source>
</evidence>
<keyword evidence="4" id="KW-0653">Protein transport</keyword>
<dbReference type="NCBIfam" id="TIGR02499">
    <property type="entry name" value="HrpE_YscL_not"/>
    <property type="match status" value="1"/>
</dbReference>
<dbReference type="PANTHER" id="PTHR34982">
    <property type="entry name" value="YOP PROTEINS TRANSLOCATION PROTEIN L"/>
    <property type="match status" value="1"/>
</dbReference>
<evidence type="ECO:0000256" key="5">
    <source>
        <dbReference type="ARBA" id="ARBA00024335"/>
    </source>
</evidence>
<comment type="subcellular location">
    <subcellularLocation>
        <location evidence="1">Cytoplasm</location>
    </subcellularLocation>
</comment>
<proteinExistence type="inferred from homology"/>
<accession>A0ABY7MV09</accession>
<dbReference type="InterPro" id="IPR012842">
    <property type="entry name" value="T3SS_SctL/SctL2"/>
</dbReference>
<reference evidence="7" key="1">
    <citation type="submission" date="2021-12" db="EMBL/GenBank/DDBJ databases">
        <title>Bradyrhizobium xenonodulans sp. nov.</title>
        <authorList>
            <person name="Claassens R."/>
            <person name="Venter S.N."/>
            <person name="Beukes C.W."/>
            <person name="Stepkowski T."/>
            <person name="Steenkamp E.T."/>
        </authorList>
    </citation>
    <scope>NUCLEOTIDE SEQUENCE</scope>
    <source>
        <strain evidence="7">14AB</strain>
    </source>
</reference>
<gene>
    <name evidence="7" type="primary">sctL</name>
    <name evidence="7" type="ORF">I3J27_13390</name>
</gene>
<dbReference type="InterPro" id="IPR010586">
    <property type="entry name" value="T3SS_stator_protein"/>
</dbReference>
<dbReference type="Proteomes" id="UP001179614">
    <property type="component" value="Chromosome"/>
</dbReference>
<evidence type="ECO:0000313" key="8">
    <source>
        <dbReference type="Proteomes" id="UP001179614"/>
    </source>
</evidence>